<keyword evidence="2" id="KW-1185">Reference proteome</keyword>
<dbReference type="GeneID" id="64629889"/>
<protein>
    <submittedName>
        <fullName evidence="1">Uncharacterized protein</fullName>
    </submittedName>
</protein>
<dbReference type="EMBL" id="JABBWG010000019">
    <property type="protein sequence ID" value="KAG1815170.1"/>
    <property type="molecule type" value="Genomic_DNA"/>
</dbReference>
<evidence type="ECO:0000313" key="1">
    <source>
        <dbReference type="EMBL" id="KAG1815170.1"/>
    </source>
</evidence>
<reference evidence="1" key="1">
    <citation type="journal article" date="2020" name="New Phytol.">
        <title>Comparative genomics reveals dynamic genome evolution in host specialist ectomycorrhizal fungi.</title>
        <authorList>
            <person name="Lofgren L.A."/>
            <person name="Nguyen N.H."/>
            <person name="Vilgalys R."/>
            <person name="Ruytinx J."/>
            <person name="Liao H.L."/>
            <person name="Branco S."/>
            <person name="Kuo A."/>
            <person name="LaButti K."/>
            <person name="Lipzen A."/>
            <person name="Andreopoulos W."/>
            <person name="Pangilinan J."/>
            <person name="Riley R."/>
            <person name="Hundley H."/>
            <person name="Na H."/>
            <person name="Barry K."/>
            <person name="Grigoriev I.V."/>
            <person name="Stajich J.E."/>
            <person name="Kennedy P.G."/>
        </authorList>
    </citation>
    <scope>NUCLEOTIDE SEQUENCE</scope>
    <source>
        <strain evidence="1">MN1</strain>
    </source>
</reference>
<name>A0A9P7EA02_9AGAM</name>
<evidence type="ECO:0000313" key="2">
    <source>
        <dbReference type="Proteomes" id="UP000807769"/>
    </source>
</evidence>
<dbReference type="Proteomes" id="UP000807769">
    <property type="component" value="Unassembled WGS sequence"/>
</dbReference>
<accession>A0A9P7EA02</accession>
<sequence>MTYDRSALRMVSLGAAMICCAVAVPAIATRDIIAVRSEMNQFKRELRPNVFLLLSQKLFSSIHRYVHILCSVEQTANASLYGPFQVSHQTIM</sequence>
<dbReference type="OrthoDB" id="10608866at2759"/>
<comment type="caution">
    <text evidence="1">The sequence shown here is derived from an EMBL/GenBank/DDBJ whole genome shotgun (WGS) entry which is preliminary data.</text>
</comment>
<proteinExistence type="predicted"/>
<dbReference type="AlphaFoldDB" id="A0A9P7EA02"/>
<organism evidence="1 2">
    <name type="scientific">Suillus subaureus</name>
    <dbReference type="NCBI Taxonomy" id="48587"/>
    <lineage>
        <taxon>Eukaryota</taxon>
        <taxon>Fungi</taxon>
        <taxon>Dikarya</taxon>
        <taxon>Basidiomycota</taxon>
        <taxon>Agaricomycotina</taxon>
        <taxon>Agaricomycetes</taxon>
        <taxon>Agaricomycetidae</taxon>
        <taxon>Boletales</taxon>
        <taxon>Suillineae</taxon>
        <taxon>Suillaceae</taxon>
        <taxon>Suillus</taxon>
    </lineage>
</organism>
<feature type="non-terminal residue" evidence="1">
    <location>
        <position position="1"/>
    </location>
</feature>
<gene>
    <name evidence="1" type="ORF">BJ212DRAFT_1359926</name>
</gene>
<dbReference type="RefSeq" id="XP_041192307.1">
    <property type="nucleotide sequence ID" value="XM_041335872.1"/>
</dbReference>